<feature type="domain" description="Malic enzyme NAD-binding" evidence="8">
    <location>
        <begin position="295"/>
        <end position="547"/>
    </location>
</feature>
<dbReference type="Pfam" id="PF00390">
    <property type="entry name" value="malic"/>
    <property type="match status" value="1"/>
</dbReference>
<dbReference type="GO" id="GO:0006520">
    <property type="term" value="P:amino acid metabolic process"/>
    <property type="evidence" value="ECO:0007669"/>
    <property type="project" value="EnsemblFungi"/>
</dbReference>
<dbReference type="SUPFAM" id="SSF53223">
    <property type="entry name" value="Aminoacid dehydrogenase-like, N-terminal domain"/>
    <property type="match status" value="1"/>
</dbReference>
<dbReference type="SMART" id="SM01274">
    <property type="entry name" value="malic"/>
    <property type="match status" value="1"/>
</dbReference>
<dbReference type="GO" id="GO:0005829">
    <property type="term" value="C:cytosol"/>
    <property type="evidence" value="ECO:0007669"/>
    <property type="project" value="TreeGrafter"/>
</dbReference>
<keyword evidence="11" id="KW-1185">Reference proteome</keyword>
<evidence type="ECO:0000256" key="5">
    <source>
        <dbReference type="PIRSR" id="PIRSR000106-1"/>
    </source>
</evidence>
<feature type="active site" description="Proton acceptor" evidence="5">
    <location>
        <position position="199"/>
    </location>
</feature>
<comment type="cofactor">
    <cofactor evidence="7">
        <name>Mg(2+)</name>
        <dbReference type="ChEBI" id="CHEBI:18420"/>
    </cofactor>
    <cofactor evidence="7">
        <name>Mn(2+)</name>
        <dbReference type="ChEBI" id="CHEBI:29035"/>
    </cofactor>
    <text evidence="7">Divalent metal cations. Prefers magnesium or manganese.</text>
</comment>
<name>A0A1E3NUF0_9ASCO</name>
<dbReference type="PANTHER" id="PTHR23406:SF34">
    <property type="entry name" value="NAD-DEPENDENT MALIC ENZYME, MITOCHONDRIAL"/>
    <property type="match status" value="1"/>
</dbReference>
<gene>
    <name evidence="10" type="ORF">PICMEDRAFT_14737</name>
</gene>
<proteinExistence type="inferred from homology"/>
<comment type="similarity">
    <text evidence="2">Belongs to the malic enzymes family.</text>
</comment>
<dbReference type="InterPro" id="IPR012301">
    <property type="entry name" value="Malic_N_dom"/>
</dbReference>
<dbReference type="GO" id="GO:0046872">
    <property type="term" value="F:metal ion binding"/>
    <property type="evidence" value="ECO:0007669"/>
    <property type="project" value="UniProtKB-KW"/>
</dbReference>
<feature type="domain" description="Malic enzyme N-terminal" evidence="9">
    <location>
        <begin position="104"/>
        <end position="285"/>
    </location>
</feature>
<dbReference type="GeneID" id="30177189"/>
<evidence type="ECO:0000313" key="11">
    <source>
        <dbReference type="Proteomes" id="UP000094455"/>
    </source>
</evidence>
<feature type="binding site" evidence="7">
    <location>
        <position position="270"/>
    </location>
    <ligand>
        <name>a divalent metal cation</name>
        <dbReference type="ChEBI" id="CHEBI:60240"/>
    </ligand>
</feature>
<dbReference type="InterPro" id="IPR012302">
    <property type="entry name" value="Malic_NAD-bd"/>
</dbReference>
<dbReference type="InterPro" id="IPR046346">
    <property type="entry name" value="Aminoacid_DH-like_N_sf"/>
</dbReference>
<feature type="binding site" evidence="6">
    <location>
        <position position="478"/>
    </location>
    <ligand>
        <name>(S)-malate</name>
        <dbReference type="ChEBI" id="CHEBI:15589"/>
    </ligand>
</feature>
<dbReference type="AlphaFoldDB" id="A0A1E3NUF0"/>
<feature type="binding site" evidence="7">
    <location>
        <position position="294"/>
    </location>
    <ligand>
        <name>a divalent metal cation</name>
        <dbReference type="ChEBI" id="CHEBI:60240"/>
    </ligand>
</feature>
<dbReference type="EMBL" id="KV454001">
    <property type="protein sequence ID" value="ODQ49268.1"/>
    <property type="molecule type" value="Genomic_DNA"/>
</dbReference>
<dbReference type="GO" id="GO:0051287">
    <property type="term" value="F:NAD binding"/>
    <property type="evidence" value="ECO:0007669"/>
    <property type="project" value="InterPro"/>
</dbReference>
<dbReference type="SUPFAM" id="SSF51735">
    <property type="entry name" value="NAD(P)-binding Rossmann-fold domains"/>
    <property type="match status" value="1"/>
</dbReference>
<organism evidence="10 11">
    <name type="scientific">Pichia membranifaciens NRRL Y-2026</name>
    <dbReference type="NCBI Taxonomy" id="763406"/>
    <lineage>
        <taxon>Eukaryota</taxon>
        <taxon>Fungi</taxon>
        <taxon>Dikarya</taxon>
        <taxon>Ascomycota</taxon>
        <taxon>Saccharomycotina</taxon>
        <taxon>Pichiomycetes</taxon>
        <taxon>Pichiales</taxon>
        <taxon>Pichiaceae</taxon>
        <taxon>Pichia</taxon>
    </lineage>
</organism>
<dbReference type="NCBIfam" id="NF010052">
    <property type="entry name" value="PRK13529.1"/>
    <property type="match status" value="1"/>
</dbReference>
<keyword evidence="4" id="KW-0520">NAD</keyword>
<dbReference type="Proteomes" id="UP000094455">
    <property type="component" value="Unassembled WGS sequence"/>
</dbReference>
<dbReference type="Gene3D" id="3.40.50.720">
    <property type="entry name" value="NAD(P)-binding Rossmann-like Domain"/>
    <property type="match status" value="1"/>
</dbReference>
<evidence type="ECO:0000259" key="8">
    <source>
        <dbReference type="SMART" id="SM00919"/>
    </source>
</evidence>
<evidence type="ECO:0000256" key="2">
    <source>
        <dbReference type="ARBA" id="ARBA00008785"/>
    </source>
</evidence>
<evidence type="ECO:0000256" key="4">
    <source>
        <dbReference type="ARBA" id="ARBA00023027"/>
    </source>
</evidence>
<sequence>MTRDNCQVVKKTPVGEEARVQISHSTRLSVAGPIECDLAGSHLLNSPLFNKGSAFSKEERIAFGLEGLLPPVVNTLDEQVDRAYKQLHFLKTLLAKNDFCTSMRLQNKVLYYKLVREHIKELIPIVYTPTEGDAIIAYSDRFRKPEGCFLDITEPHNIDKRLAQFGEDKDVDYIVITDSEGILGIGDQGVGGVRIAIAKAALMTLCGGLHPGRVIACVLDVGTNNKKLLEDDLYMGNRFPRVRGKEYDDFTNKCIMAMQKRFPSAVIHYEDFGVTTARAVLDRFRHVLPCFNDDIQGTGAVVMASMAAALKLTDRNLLDSRVLIYGAGSAGLGIADQIVNHMIIHGATQEQARARIYCMDRFGLLLTGMKTNSPAQEGYAHNPKDWEGVDTKSLVEVIGKVKPTCLIGCSTQAGAFNEQVIKEMYKFNPRPMIFPLSNPTRLHECVPEDALKWTDYNALVATGSPFPPVEGHVISENNNCFSFPGIGLGAVLARATTISDAMISAAVDELASLSPAQNDPKAGLLPPIEEIDETSARVATAVILQCVKEGHSRVESEDSPVGGKVKVPRDFYACLSWVKEQMWRPEYRPMIKVEHSDEIHTHQY</sequence>
<accession>A0A1E3NUF0</accession>
<dbReference type="Pfam" id="PF03949">
    <property type="entry name" value="Malic_M"/>
    <property type="match status" value="1"/>
</dbReference>
<dbReference type="PIRSF" id="PIRSF000106">
    <property type="entry name" value="ME"/>
    <property type="match status" value="1"/>
</dbReference>
<dbReference type="SMART" id="SM00919">
    <property type="entry name" value="Malic_M"/>
    <property type="match status" value="1"/>
</dbReference>
<evidence type="ECO:0000313" key="10">
    <source>
        <dbReference type="EMBL" id="ODQ49268.1"/>
    </source>
</evidence>
<dbReference type="InterPro" id="IPR036291">
    <property type="entry name" value="NAD(P)-bd_dom_sf"/>
</dbReference>
<comment type="cofactor">
    <cofactor evidence="1">
        <name>Mn(2+)</name>
        <dbReference type="ChEBI" id="CHEBI:29035"/>
    </cofactor>
</comment>
<dbReference type="InterPro" id="IPR001891">
    <property type="entry name" value="Malic_OxRdtase"/>
</dbReference>
<feature type="binding site" evidence="6">
    <location>
        <position position="438"/>
    </location>
    <ligand>
        <name>(S)-malate</name>
        <dbReference type="ChEBI" id="CHEBI:15589"/>
    </ligand>
</feature>
<dbReference type="PANTHER" id="PTHR23406">
    <property type="entry name" value="MALIC ENZYME-RELATED"/>
    <property type="match status" value="1"/>
</dbReference>
<dbReference type="STRING" id="763406.A0A1E3NUF0"/>
<evidence type="ECO:0000256" key="6">
    <source>
        <dbReference type="PIRSR" id="PIRSR000106-2"/>
    </source>
</evidence>
<evidence type="ECO:0008006" key="12">
    <source>
        <dbReference type="Google" id="ProtNLM"/>
    </source>
</evidence>
<evidence type="ECO:0000256" key="7">
    <source>
        <dbReference type="PIRSR" id="PIRSR000106-3"/>
    </source>
</evidence>
<dbReference type="GO" id="GO:0005739">
    <property type="term" value="C:mitochondrion"/>
    <property type="evidence" value="ECO:0007669"/>
    <property type="project" value="EnsemblFungi"/>
</dbReference>
<evidence type="ECO:0000256" key="1">
    <source>
        <dbReference type="ARBA" id="ARBA00001936"/>
    </source>
</evidence>
<dbReference type="PRINTS" id="PR00072">
    <property type="entry name" value="MALOXRDTASE"/>
</dbReference>
<dbReference type="InterPro" id="IPR037062">
    <property type="entry name" value="Malic_N_dom_sf"/>
</dbReference>
<evidence type="ECO:0000256" key="3">
    <source>
        <dbReference type="ARBA" id="ARBA00022723"/>
    </source>
</evidence>
<dbReference type="OrthoDB" id="5365701at2759"/>
<keyword evidence="3 7" id="KW-0479">Metal-binding</keyword>
<dbReference type="GO" id="GO:0006108">
    <property type="term" value="P:malate metabolic process"/>
    <property type="evidence" value="ECO:0007669"/>
    <property type="project" value="TreeGrafter"/>
</dbReference>
<evidence type="ECO:0000259" key="9">
    <source>
        <dbReference type="SMART" id="SM01274"/>
    </source>
</evidence>
<dbReference type="RefSeq" id="XP_019020381.1">
    <property type="nucleotide sequence ID" value="XM_019160502.1"/>
</dbReference>
<feature type="active site" description="Proton donor" evidence="5">
    <location>
        <position position="127"/>
    </location>
</feature>
<reference evidence="10 11" key="1">
    <citation type="journal article" date="2016" name="Proc. Natl. Acad. Sci. U.S.A.">
        <title>Comparative genomics of biotechnologically important yeasts.</title>
        <authorList>
            <person name="Riley R."/>
            <person name="Haridas S."/>
            <person name="Wolfe K.H."/>
            <person name="Lopes M.R."/>
            <person name="Hittinger C.T."/>
            <person name="Goeker M."/>
            <person name="Salamov A.A."/>
            <person name="Wisecaver J.H."/>
            <person name="Long T.M."/>
            <person name="Calvey C.H."/>
            <person name="Aerts A.L."/>
            <person name="Barry K.W."/>
            <person name="Choi C."/>
            <person name="Clum A."/>
            <person name="Coughlan A.Y."/>
            <person name="Deshpande S."/>
            <person name="Douglass A.P."/>
            <person name="Hanson S.J."/>
            <person name="Klenk H.-P."/>
            <person name="LaButti K.M."/>
            <person name="Lapidus A."/>
            <person name="Lindquist E.A."/>
            <person name="Lipzen A.M."/>
            <person name="Meier-Kolthoff J.P."/>
            <person name="Ohm R.A."/>
            <person name="Otillar R.P."/>
            <person name="Pangilinan J.L."/>
            <person name="Peng Y."/>
            <person name="Rokas A."/>
            <person name="Rosa C.A."/>
            <person name="Scheuner C."/>
            <person name="Sibirny A.A."/>
            <person name="Slot J.C."/>
            <person name="Stielow J.B."/>
            <person name="Sun H."/>
            <person name="Kurtzman C.P."/>
            <person name="Blackwell M."/>
            <person name="Grigoriev I.V."/>
            <person name="Jeffries T.W."/>
        </authorList>
    </citation>
    <scope>NUCLEOTIDE SEQUENCE [LARGE SCALE GENOMIC DNA]</scope>
    <source>
        <strain evidence="10 11">NRRL Y-2026</strain>
    </source>
</reference>
<dbReference type="FunFam" id="3.40.50.10380:FF:000001">
    <property type="entry name" value="NAD-dependent malic enzyme"/>
    <property type="match status" value="1"/>
</dbReference>
<dbReference type="Gene3D" id="3.40.50.10380">
    <property type="entry name" value="Malic enzyme, N-terminal domain"/>
    <property type="match status" value="1"/>
</dbReference>
<protein>
    <recommendedName>
        <fullName evidence="12">Malic enzyme</fullName>
    </recommendedName>
</protein>
<feature type="binding site" evidence="7">
    <location>
        <position position="271"/>
    </location>
    <ligand>
        <name>a divalent metal cation</name>
        <dbReference type="ChEBI" id="CHEBI:60240"/>
    </ligand>
</feature>
<dbReference type="CDD" id="cd05312">
    <property type="entry name" value="NAD_bind_1_malic_enz"/>
    <property type="match status" value="1"/>
</dbReference>
<dbReference type="GO" id="GO:0004471">
    <property type="term" value="F:malate dehydrogenase (decarboxylating) (NAD+) activity"/>
    <property type="evidence" value="ECO:0007669"/>
    <property type="project" value="TreeGrafter"/>
</dbReference>